<comment type="caution">
    <text evidence="1">The sequence shown here is derived from an EMBL/GenBank/DDBJ whole genome shotgun (WGS) entry which is preliminary data.</text>
</comment>
<dbReference type="Pfam" id="PF19715">
    <property type="entry name" value="DUF6210"/>
    <property type="match status" value="1"/>
</dbReference>
<protein>
    <submittedName>
        <fullName evidence="1">Uncharacterized protein</fullName>
    </submittedName>
</protein>
<dbReference type="EMBL" id="JACHIG010000001">
    <property type="protein sequence ID" value="MBB5030547.1"/>
    <property type="molecule type" value="Genomic_DNA"/>
</dbReference>
<keyword evidence="2" id="KW-1185">Reference proteome</keyword>
<proteinExistence type="predicted"/>
<accession>A0A7W7Y6L4</accession>
<organism evidence="1 2">
    <name type="scientific">Prosthecobacter vanneervenii</name>
    <dbReference type="NCBI Taxonomy" id="48466"/>
    <lineage>
        <taxon>Bacteria</taxon>
        <taxon>Pseudomonadati</taxon>
        <taxon>Verrucomicrobiota</taxon>
        <taxon>Verrucomicrobiia</taxon>
        <taxon>Verrucomicrobiales</taxon>
        <taxon>Verrucomicrobiaceae</taxon>
        <taxon>Prosthecobacter</taxon>
    </lineage>
</organism>
<dbReference type="InterPro" id="IPR046182">
    <property type="entry name" value="DUF6210"/>
</dbReference>
<sequence>MKPTIRLYDAVGTGVILTCQSGVMVSNQTGGTACLQPEVEGVYVPLRNDYSAQDFRFSSPELELSAYFEGPKHRGAGAISGLDSEDAEFIDDILSRHGLNESISVDREKLGDSHEAWVHVVVKADESHDEDLAQFTGFGPYPRHGILTWANSD</sequence>
<gene>
    <name evidence="1" type="ORF">HNQ65_000101</name>
</gene>
<evidence type="ECO:0000313" key="1">
    <source>
        <dbReference type="EMBL" id="MBB5030547.1"/>
    </source>
</evidence>
<name>A0A7W7Y6L4_9BACT</name>
<dbReference type="RefSeq" id="WP_184337309.1">
    <property type="nucleotide sequence ID" value="NZ_JACHIG010000001.1"/>
</dbReference>
<reference evidence="1 2" key="1">
    <citation type="submission" date="2020-08" db="EMBL/GenBank/DDBJ databases">
        <title>Genomic Encyclopedia of Type Strains, Phase IV (KMG-IV): sequencing the most valuable type-strain genomes for metagenomic binning, comparative biology and taxonomic classification.</title>
        <authorList>
            <person name="Goeker M."/>
        </authorList>
    </citation>
    <scope>NUCLEOTIDE SEQUENCE [LARGE SCALE GENOMIC DNA]</scope>
    <source>
        <strain evidence="1 2">DSM 12252</strain>
    </source>
</reference>
<dbReference type="AlphaFoldDB" id="A0A7W7Y6L4"/>
<dbReference type="Proteomes" id="UP000590740">
    <property type="component" value="Unassembled WGS sequence"/>
</dbReference>
<evidence type="ECO:0000313" key="2">
    <source>
        <dbReference type="Proteomes" id="UP000590740"/>
    </source>
</evidence>
<dbReference type="PROSITE" id="PS51257">
    <property type="entry name" value="PROKAR_LIPOPROTEIN"/>
    <property type="match status" value="1"/>
</dbReference>